<comment type="caution">
    <text evidence="3">The sequence shown here is derived from an EMBL/GenBank/DDBJ whole genome shotgun (WGS) entry which is preliminary data.</text>
</comment>
<accession>A0A0V1Q0U6</accession>
<dbReference type="OrthoDB" id="15688at2759"/>
<feature type="domain" description="RRM" evidence="2">
    <location>
        <begin position="5"/>
        <end position="83"/>
    </location>
</feature>
<keyword evidence="4" id="KW-1185">Reference proteome</keyword>
<reference evidence="3 4" key="1">
    <citation type="submission" date="2015-11" db="EMBL/GenBank/DDBJ databases">
        <title>The genome of Debaryomyces fabryi.</title>
        <authorList>
            <person name="Tafer H."/>
            <person name="Lopandic K."/>
        </authorList>
    </citation>
    <scope>NUCLEOTIDE SEQUENCE [LARGE SCALE GENOMIC DNA]</scope>
    <source>
        <strain evidence="3 4">CBS 789</strain>
    </source>
</reference>
<dbReference type="GO" id="GO:0003729">
    <property type="term" value="F:mRNA binding"/>
    <property type="evidence" value="ECO:0007669"/>
    <property type="project" value="TreeGrafter"/>
</dbReference>
<organism evidence="3 4">
    <name type="scientific">Debaryomyces fabryi</name>
    <dbReference type="NCBI Taxonomy" id="58627"/>
    <lineage>
        <taxon>Eukaryota</taxon>
        <taxon>Fungi</taxon>
        <taxon>Dikarya</taxon>
        <taxon>Ascomycota</taxon>
        <taxon>Saccharomycotina</taxon>
        <taxon>Pichiomycetes</taxon>
        <taxon>Debaryomycetaceae</taxon>
        <taxon>Debaryomyces</taxon>
    </lineage>
</organism>
<dbReference type="InterPro" id="IPR012677">
    <property type="entry name" value="Nucleotide-bd_a/b_plait_sf"/>
</dbReference>
<dbReference type="PANTHER" id="PTHR45735">
    <property type="entry name" value="CLEAVAGE STIMULATION FACTOR SUBUNIT 2"/>
    <property type="match status" value="1"/>
</dbReference>
<dbReference type="Pfam" id="PF14327">
    <property type="entry name" value="CSTF2_hinge"/>
    <property type="match status" value="1"/>
</dbReference>
<gene>
    <name evidence="3" type="ORF">AC631_02138</name>
</gene>
<evidence type="ECO:0000313" key="4">
    <source>
        <dbReference type="Proteomes" id="UP000054251"/>
    </source>
</evidence>
<dbReference type="EMBL" id="LMYN01000034">
    <property type="protein sequence ID" value="KSA02142.1"/>
    <property type="molecule type" value="Genomic_DNA"/>
</dbReference>
<dbReference type="GeneID" id="26839147"/>
<sequence>MEETKNVYIGNIPFDHTEEQVLEIAKSVGPVIDLKLLFDPMTGKSRGYAFIKYGDHETAASAVRNLNNMAIGNRNIKCSFSNDNSAFPDSSNGSADKLPALPLGIQLFNNQTIPQAISNALSGLDQRSAYQLIKEAKQMSEENPVLMKKLLDQFPQLAHALVETSLLLNFTTPEIVKLCVNSKQSELESLTLDHVQLLKQVSQLSDLEIDTLTKDQKNIIIKMKSEIANGSYGVI</sequence>
<dbReference type="InterPro" id="IPR000504">
    <property type="entry name" value="RRM_dom"/>
</dbReference>
<dbReference type="PROSITE" id="PS50102">
    <property type="entry name" value="RRM"/>
    <property type="match status" value="1"/>
</dbReference>
<keyword evidence="1" id="KW-0694">RNA-binding</keyword>
<dbReference type="Gene3D" id="1.25.40.630">
    <property type="match status" value="1"/>
</dbReference>
<protein>
    <recommendedName>
        <fullName evidence="2">RRM domain-containing protein</fullName>
    </recommendedName>
</protein>
<dbReference type="SUPFAM" id="SSF54928">
    <property type="entry name" value="RNA-binding domain, RBD"/>
    <property type="match status" value="1"/>
</dbReference>
<dbReference type="Pfam" id="PF00076">
    <property type="entry name" value="RRM_1"/>
    <property type="match status" value="1"/>
</dbReference>
<dbReference type="GO" id="GO:0005847">
    <property type="term" value="C:mRNA cleavage and polyadenylation specificity factor complex"/>
    <property type="evidence" value="ECO:0007669"/>
    <property type="project" value="TreeGrafter"/>
</dbReference>
<dbReference type="AlphaFoldDB" id="A0A0V1Q0U6"/>
<dbReference type="PANTHER" id="PTHR45735:SF2">
    <property type="entry name" value="CLEAVAGE STIMULATION FACTOR SUBUNIT 2"/>
    <property type="match status" value="1"/>
</dbReference>
<dbReference type="Gene3D" id="3.30.70.330">
    <property type="match status" value="1"/>
</dbReference>
<dbReference type="Proteomes" id="UP000054251">
    <property type="component" value="Unassembled WGS sequence"/>
</dbReference>
<evidence type="ECO:0000313" key="3">
    <source>
        <dbReference type="EMBL" id="KSA02142.1"/>
    </source>
</evidence>
<dbReference type="InterPro" id="IPR035979">
    <property type="entry name" value="RBD_domain_sf"/>
</dbReference>
<name>A0A0V1Q0U6_9ASCO</name>
<evidence type="ECO:0000259" key="2">
    <source>
        <dbReference type="PROSITE" id="PS50102"/>
    </source>
</evidence>
<proteinExistence type="predicted"/>
<dbReference type="InterPro" id="IPR025742">
    <property type="entry name" value="CSTF2_hinge"/>
</dbReference>
<dbReference type="RefSeq" id="XP_015468244.1">
    <property type="nucleotide sequence ID" value="XM_015610968.1"/>
</dbReference>
<dbReference type="SMART" id="SM00360">
    <property type="entry name" value="RRM"/>
    <property type="match status" value="1"/>
</dbReference>
<evidence type="ECO:0000256" key="1">
    <source>
        <dbReference type="PROSITE-ProRule" id="PRU00176"/>
    </source>
</evidence>